<dbReference type="GO" id="GO:0005737">
    <property type="term" value="C:cytoplasm"/>
    <property type="evidence" value="ECO:0007669"/>
    <property type="project" value="UniProtKB-SubCell"/>
</dbReference>
<keyword evidence="5" id="KW-0132">Cell division</keyword>
<evidence type="ECO:0000256" key="5">
    <source>
        <dbReference type="ARBA" id="ARBA00022618"/>
    </source>
</evidence>
<comment type="similarity">
    <text evidence="2">Belongs to the DivIVA family.</text>
</comment>
<dbReference type="NCBIfam" id="TIGR03544">
    <property type="entry name" value="DivI1A_domain"/>
    <property type="match status" value="1"/>
</dbReference>
<dbReference type="EMBL" id="FONV01000020">
    <property type="protein sequence ID" value="SFF75236.1"/>
    <property type="molecule type" value="Genomic_DNA"/>
</dbReference>
<dbReference type="Gene3D" id="6.10.250.660">
    <property type="match status" value="1"/>
</dbReference>
<keyword evidence="4" id="KW-0963">Cytoplasm</keyword>
<dbReference type="OrthoDB" id="9815492at2"/>
<keyword evidence="6 9" id="KW-0175">Coiled coil</keyword>
<evidence type="ECO:0000256" key="6">
    <source>
        <dbReference type="ARBA" id="ARBA00023054"/>
    </source>
</evidence>
<dbReference type="AlphaFoldDB" id="A0A1I2LDU6"/>
<keyword evidence="11" id="KW-1185">Reference proteome</keyword>
<comment type="subcellular location">
    <subcellularLocation>
        <location evidence="1">Cytoplasm</location>
    </subcellularLocation>
</comment>
<evidence type="ECO:0000256" key="8">
    <source>
        <dbReference type="ARBA" id="ARBA00031737"/>
    </source>
</evidence>
<dbReference type="RefSeq" id="WP_093621243.1">
    <property type="nucleotide sequence ID" value="NZ_BOMT01000094.1"/>
</dbReference>
<evidence type="ECO:0000256" key="4">
    <source>
        <dbReference type="ARBA" id="ARBA00022490"/>
    </source>
</evidence>
<sequence>MPLTPADVHNVSFTKPAVGRGGYVEEEVDAFLDEVERELARLMAENNALKGRVRGGAVPDDDYDVDVDYDEIRELAARLRMLEQARDRAEQHARELAAEVEQARRAEIAPVDDGRHLRVLAMAQRTADEHLHDARREAEEIIEVARDKALQLAGEARAKAADIESEARQRHAEAMAGIAGRRAELVEEVEQLTGLAMHYREALSRHVDHQLEGTEATPRLG</sequence>
<feature type="coiled-coil region" evidence="9">
    <location>
        <begin position="25"/>
        <end position="109"/>
    </location>
</feature>
<dbReference type="PANTHER" id="PTHR35794">
    <property type="entry name" value="CELL DIVISION PROTEIN DIVIVA"/>
    <property type="match status" value="1"/>
</dbReference>
<dbReference type="STRING" id="35752.SAMN05421541_120109"/>
<organism evidence="10 11">
    <name type="scientific">Actinoplanes philippinensis</name>
    <dbReference type="NCBI Taxonomy" id="35752"/>
    <lineage>
        <taxon>Bacteria</taxon>
        <taxon>Bacillati</taxon>
        <taxon>Actinomycetota</taxon>
        <taxon>Actinomycetes</taxon>
        <taxon>Micromonosporales</taxon>
        <taxon>Micromonosporaceae</taxon>
        <taxon>Actinoplanes</taxon>
    </lineage>
</organism>
<dbReference type="PANTHER" id="PTHR35794:SF2">
    <property type="entry name" value="CELL DIVISION PROTEIN DIVIVA"/>
    <property type="match status" value="1"/>
</dbReference>
<dbReference type="InterPro" id="IPR007793">
    <property type="entry name" value="DivIVA_fam"/>
</dbReference>
<dbReference type="Pfam" id="PF05103">
    <property type="entry name" value="DivIVA"/>
    <property type="match status" value="1"/>
</dbReference>
<protein>
    <recommendedName>
        <fullName evidence="3">Cell wall synthesis protein Wag31</fullName>
    </recommendedName>
    <alternativeName>
        <fullName evidence="8">Antigen 84</fullName>
    </alternativeName>
</protein>
<proteinExistence type="inferred from homology"/>
<dbReference type="GO" id="GO:0051301">
    <property type="term" value="P:cell division"/>
    <property type="evidence" value="ECO:0007669"/>
    <property type="project" value="UniProtKB-KW"/>
</dbReference>
<gene>
    <name evidence="10" type="ORF">SAMN05421541_120109</name>
</gene>
<accession>A0A1I2LDU6</accession>
<name>A0A1I2LDU6_9ACTN</name>
<evidence type="ECO:0000256" key="1">
    <source>
        <dbReference type="ARBA" id="ARBA00004496"/>
    </source>
</evidence>
<evidence type="ECO:0000256" key="2">
    <source>
        <dbReference type="ARBA" id="ARBA00009008"/>
    </source>
</evidence>
<reference evidence="10 11" key="1">
    <citation type="submission" date="2016-10" db="EMBL/GenBank/DDBJ databases">
        <authorList>
            <person name="de Groot N.N."/>
        </authorList>
    </citation>
    <scope>NUCLEOTIDE SEQUENCE [LARGE SCALE GENOMIC DNA]</scope>
    <source>
        <strain evidence="10 11">DSM 43019</strain>
    </source>
</reference>
<dbReference type="Proteomes" id="UP000199645">
    <property type="component" value="Unassembled WGS sequence"/>
</dbReference>
<evidence type="ECO:0000256" key="3">
    <source>
        <dbReference type="ARBA" id="ARBA00018787"/>
    </source>
</evidence>
<evidence type="ECO:0000313" key="11">
    <source>
        <dbReference type="Proteomes" id="UP000199645"/>
    </source>
</evidence>
<keyword evidence="7" id="KW-0131">Cell cycle</keyword>
<evidence type="ECO:0000256" key="9">
    <source>
        <dbReference type="SAM" id="Coils"/>
    </source>
</evidence>
<evidence type="ECO:0000256" key="7">
    <source>
        <dbReference type="ARBA" id="ARBA00023306"/>
    </source>
</evidence>
<evidence type="ECO:0000313" key="10">
    <source>
        <dbReference type="EMBL" id="SFF75236.1"/>
    </source>
</evidence>
<dbReference type="InterPro" id="IPR019933">
    <property type="entry name" value="DivIVA_domain"/>
</dbReference>